<dbReference type="GO" id="GO:0016787">
    <property type="term" value="F:hydrolase activity"/>
    <property type="evidence" value="ECO:0007669"/>
    <property type="project" value="UniProtKB-KW"/>
</dbReference>
<dbReference type="OrthoDB" id="9810376at2"/>
<dbReference type="Pfam" id="PF09923">
    <property type="entry name" value="DUF2155"/>
    <property type="match status" value="1"/>
</dbReference>
<dbReference type="STRING" id="1489064.WH96_16840"/>
<reference evidence="1 2" key="1">
    <citation type="submission" date="2015-03" db="EMBL/GenBank/DDBJ databases">
        <title>Genome Sequence of Kiloniella spongiae MEBiC09566, isolated from a marine sponge.</title>
        <authorList>
            <person name="Shao Z."/>
            <person name="Wang L."/>
            <person name="Li X."/>
        </authorList>
    </citation>
    <scope>NUCLEOTIDE SEQUENCE [LARGE SCALE GENOMIC DNA]</scope>
    <source>
        <strain evidence="1 2">MEBiC09566</strain>
    </source>
</reference>
<evidence type="ECO:0000313" key="1">
    <source>
        <dbReference type="EMBL" id="KLN59603.1"/>
    </source>
</evidence>
<dbReference type="AlphaFoldDB" id="A0A0H2MB95"/>
<keyword evidence="2" id="KW-1185">Reference proteome</keyword>
<dbReference type="Proteomes" id="UP000035444">
    <property type="component" value="Unassembled WGS sequence"/>
</dbReference>
<dbReference type="InterPro" id="IPR019225">
    <property type="entry name" value="DUF2155"/>
</dbReference>
<proteinExistence type="predicted"/>
<keyword evidence="1" id="KW-0378">Hydrolase</keyword>
<protein>
    <submittedName>
        <fullName evidence="1">Glycosyl hydrolase family 5</fullName>
    </submittedName>
</protein>
<dbReference type="EMBL" id="LAQL01000013">
    <property type="protein sequence ID" value="KLN59603.1"/>
    <property type="molecule type" value="Genomic_DNA"/>
</dbReference>
<sequence>MALISGVLAGGFIGTVSQPAKAEMISYEVAVLQGLNKITARVSELRVPVNQPVRFGSLEINARECRKSRPEEMPESASFLEIDDHKENTETTRMFAGWMFASSPAVSAMEHPVYDIWVVNCMSLDEAQAASEQAEEETKATE</sequence>
<comment type="caution">
    <text evidence="1">The sequence shown here is derived from an EMBL/GenBank/DDBJ whole genome shotgun (WGS) entry which is preliminary data.</text>
</comment>
<organism evidence="1 2">
    <name type="scientific">Kiloniella spongiae</name>
    <dbReference type="NCBI Taxonomy" id="1489064"/>
    <lineage>
        <taxon>Bacteria</taxon>
        <taxon>Pseudomonadati</taxon>
        <taxon>Pseudomonadota</taxon>
        <taxon>Alphaproteobacteria</taxon>
        <taxon>Rhodospirillales</taxon>
        <taxon>Kiloniellaceae</taxon>
        <taxon>Kiloniella</taxon>
    </lineage>
</organism>
<accession>A0A0H2MB95</accession>
<evidence type="ECO:0000313" key="2">
    <source>
        <dbReference type="Proteomes" id="UP000035444"/>
    </source>
</evidence>
<dbReference type="RefSeq" id="WP_047765455.1">
    <property type="nucleotide sequence ID" value="NZ_LAQL01000013.1"/>
</dbReference>
<name>A0A0H2MB95_9PROT</name>
<gene>
    <name evidence="1" type="ORF">WH96_16840</name>
</gene>